<gene>
    <name evidence="3" type="ORF">FCK90_08395</name>
</gene>
<accession>A0A5J5KZK9</accession>
<feature type="region of interest" description="Disordered" evidence="1">
    <location>
        <begin position="155"/>
        <end position="197"/>
    </location>
</feature>
<dbReference type="AlphaFoldDB" id="A0A5J5KZK9"/>
<protein>
    <submittedName>
        <fullName evidence="3">DUF3180 domain-containing protein</fullName>
    </submittedName>
</protein>
<evidence type="ECO:0000313" key="4">
    <source>
        <dbReference type="Proteomes" id="UP000325957"/>
    </source>
</evidence>
<feature type="transmembrane region" description="Helical" evidence="2">
    <location>
        <begin position="86"/>
        <end position="106"/>
    </location>
</feature>
<evidence type="ECO:0000256" key="1">
    <source>
        <dbReference type="SAM" id="MobiDB-lite"/>
    </source>
</evidence>
<evidence type="ECO:0000313" key="3">
    <source>
        <dbReference type="EMBL" id="KAA9394131.1"/>
    </source>
</evidence>
<keyword evidence="2" id="KW-1133">Transmembrane helix</keyword>
<keyword evidence="4" id="KW-1185">Reference proteome</keyword>
<dbReference type="InterPro" id="IPR021517">
    <property type="entry name" value="DUF3180"/>
</dbReference>
<keyword evidence="2" id="KW-0472">Membrane</keyword>
<keyword evidence="2" id="KW-0812">Transmembrane</keyword>
<dbReference type="EMBL" id="SZWF01000009">
    <property type="protein sequence ID" value="KAA9394131.1"/>
    <property type="molecule type" value="Genomic_DNA"/>
</dbReference>
<evidence type="ECO:0000256" key="2">
    <source>
        <dbReference type="SAM" id="Phobius"/>
    </source>
</evidence>
<dbReference type="OrthoDB" id="3257239at2"/>
<sequence>MAPAAGGAPMKYLSLRLLLLLAALSFTASWAAGMLSARLGGPLLSLPWAAGIALLVEAAVLLIVGLKIRKIRDGDREVRLDRTWGAVTASLAQANAVVGAMLAGWHGLLVVSQLTLLSVRSHHGPLWLAIGMTVIGVVLCVIGWIVEGFCRLPPEDDDEAGGSSGRTRPRPAQEGGMARTRDNPPAHHRELEVSPDE</sequence>
<comment type="caution">
    <text evidence="3">The sequence shown here is derived from an EMBL/GenBank/DDBJ whole genome shotgun (WGS) entry which is preliminary data.</text>
</comment>
<name>A0A5J5KZK9_9MICC</name>
<feature type="transmembrane region" description="Helical" evidence="2">
    <location>
        <begin position="126"/>
        <end position="146"/>
    </location>
</feature>
<dbReference type="Proteomes" id="UP000325957">
    <property type="component" value="Unassembled WGS sequence"/>
</dbReference>
<reference evidence="3 4" key="1">
    <citation type="submission" date="2019-05" db="EMBL/GenBank/DDBJ databases">
        <title>Kocuria coralli sp. nov., a novel actinobacterium isolated from coral reef seawater.</title>
        <authorList>
            <person name="Li J."/>
        </authorList>
    </citation>
    <scope>NUCLEOTIDE SEQUENCE [LARGE SCALE GENOMIC DNA]</scope>
    <source>
        <strain evidence="3 4">SCSIO 13007</strain>
    </source>
</reference>
<feature type="transmembrane region" description="Helical" evidence="2">
    <location>
        <begin position="46"/>
        <end position="66"/>
    </location>
</feature>
<proteinExistence type="predicted"/>
<organism evidence="3 4">
    <name type="scientific">Kocuria coralli</name>
    <dbReference type="NCBI Taxonomy" id="1461025"/>
    <lineage>
        <taxon>Bacteria</taxon>
        <taxon>Bacillati</taxon>
        <taxon>Actinomycetota</taxon>
        <taxon>Actinomycetes</taxon>
        <taxon>Micrococcales</taxon>
        <taxon>Micrococcaceae</taxon>
        <taxon>Kocuria</taxon>
    </lineage>
</organism>
<feature type="compositionally biased region" description="Basic and acidic residues" evidence="1">
    <location>
        <begin position="179"/>
        <end position="197"/>
    </location>
</feature>
<dbReference type="Pfam" id="PF11377">
    <property type="entry name" value="DUF3180"/>
    <property type="match status" value="1"/>
</dbReference>